<dbReference type="OrthoDB" id="427280at2759"/>
<comment type="caution">
    <text evidence="15">The sequence shown here is derived from an EMBL/GenBank/DDBJ whole genome shotgun (WGS) entry which is preliminary data.</text>
</comment>
<evidence type="ECO:0000256" key="12">
    <source>
        <dbReference type="RuleBase" id="RU004208"/>
    </source>
</evidence>
<dbReference type="InterPro" id="IPR005788">
    <property type="entry name" value="PDI_thioredoxin-like_dom"/>
</dbReference>
<protein>
    <recommendedName>
        <fullName evidence="4 13">Protein disulfide-isomerase</fullName>
        <ecNumber evidence="4 13">5.3.4.1</ecNumber>
    </recommendedName>
</protein>
<dbReference type="Gene3D" id="3.40.30.10">
    <property type="entry name" value="Glutaredoxin"/>
    <property type="match status" value="5"/>
</dbReference>
<dbReference type="AlphaFoldDB" id="A0A8J2LXP9"/>
<dbReference type="GO" id="GO:0003756">
    <property type="term" value="F:protein disulfide isomerase activity"/>
    <property type="evidence" value="ECO:0007669"/>
    <property type="project" value="UniProtKB-EC"/>
</dbReference>
<dbReference type="SUPFAM" id="SSF52833">
    <property type="entry name" value="Thioredoxin-like"/>
    <property type="match status" value="5"/>
</dbReference>
<keyword evidence="8 11" id="KW-1015">Disulfide bond</keyword>
<keyword evidence="7" id="KW-0256">Endoplasmic reticulum</keyword>
<evidence type="ECO:0000256" key="9">
    <source>
        <dbReference type="ARBA" id="ARBA00023235"/>
    </source>
</evidence>
<accession>A0A8J2LXP9</accession>
<dbReference type="InterPro" id="IPR017937">
    <property type="entry name" value="Thioredoxin_CS"/>
</dbReference>
<dbReference type="CDD" id="cd03073">
    <property type="entry name" value="PDI_b'_ERp72_ERp57"/>
    <property type="match status" value="1"/>
</dbReference>
<comment type="catalytic activity">
    <reaction evidence="1 13">
        <text>Catalyzes the rearrangement of -S-S- bonds in proteins.</text>
        <dbReference type="EC" id="5.3.4.1"/>
    </reaction>
</comment>
<keyword evidence="16" id="KW-1185">Reference proteome</keyword>
<name>A0A8J2LXP9_9BILA</name>
<feature type="disulfide bond" description="Redox-active" evidence="11">
    <location>
        <begin position="518"/>
        <end position="521"/>
    </location>
</feature>
<feature type="domain" description="Thioredoxin" evidence="14">
    <location>
        <begin position="130"/>
        <end position="245"/>
    </location>
</feature>
<comment type="similarity">
    <text evidence="3 12">Belongs to the protein disulfide isomerase family.</text>
</comment>
<dbReference type="PROSITE" id="PS00194">
    <property type="entry name" value="THIOREDOXIN_1"/>
    <property type="match status" value="3"/>
</dbReference>
<dbReference type="EMBL" id="CAKAEH010001359">
    <property type="protein sequence ID" value="CAG9535168.1"/>
    <property type="molecule type" value="Genomic_DNA"/>
</dbReference>
<evidence type="ECO:0000256" key="11">
    <source>
        <dbReference type="PIRSR" id="PIRSR605792-51"/>
    </source>
</evidence>
<feature type="signal peptide" evidence="13">
    <location>
        <begin position="1"/>
        <end position="17"/>
    </location>
</feature>
<evidence type="ECO:0000256" key="4">
    <source>
        <dbReference type="ARBA" id="ARBA00012723"/>
    </source>
</evidence>
<dbReference type="InterPro" id="IPR005792">
    <property type="entry name" value="Prot_disulphide_isomerase"/>
</dbReference>
<comment type="subcellular location">
    <subcellularLocation>
        <location evidence="2">Endoplasmic reticulum lumen</location>
    </subcellularLocation>
</comment>
<dbReference type="FunFam" id="3.40.30.10:FF:000017">
    <property type="entry name" value="Protein disulfide-isomerase A4"/>
    <property type="match status" value="1"/>
</dbReference>
<reference evidence="15" key="1">
    <citation type="submission" date="2021-09" db="EMBL/GenBank/DDBJ databases">
        <authorList>
            <consortium name="Pathogen Informatics"/>
        </authorList>
    </citation>
    <scope>NUCLEOTIDE SEQUENCE</scope>
</reference>
<dbReference type="GO" id="GO:0009986">
    <property type="term" value="C:cell surface"/>
    <property type="evidence" value="ECO:0007669"/>
    <property type="project" value="TreeGrafter"/>
</dbReference>
<dbReference type="PRINTS" id="PR00421">
    <property type="entry name" value="THIOREDOXIN"/>
</dbReference>
<evidence type="ECO:0000256" key="6">
    <source>
        <dbReference type="ARBA" id="ARBA00022737"/>
    </source>
</evidence>
<feature type="domain" description="Thioredoxin" evidence="14">
    <location>
        <begin position="3"/>
        <end position="128"/>
    </location>
</feature>
<dbReference type="Pfam" id="PF13848">
    <property type="entry name" value="Thioredoxin_6"/>
    <property type="match status" value="1"/>
</dbReference>
<sequence>MLLRITILLYLFECVPAEEKGSEFEQDDGIFVLNEENFMSFLQQHPTSLVKFYAPWCGHCKALAPEYAKAAKKLKIPLAKVDATVEKKLAEAYNIQGFPTLKFWQNGEDPIDYDGGRESDDIVQWVSEKTDPTYKPPPSSVTKLTKEEFTEFITTHRLTLVKFYAPWCGHCKKLAPEYEKAAKKLKGSDIILAEVDSTVEKSLTAEFDVSGYPTLYIFRNGKKFDYKGPRDAEGIVKYMLEQAEPALKEITSVKEAQNFMRKDDVTIVGFFSDGKAELLDSLNDAAELLRDDFTIAVCSELDVKKHFKIDSDRIVIFYPEIYWSKYEPKHIVYGKEIGTVEDLVTFFQENSTPLVGHRTKKNVATRYTQFPLVVVYYNVDFSIEYREGTQYWRKKVLEIASQYRKDNYYFAISDEDEFADELTAVGLGDSGLEHNVLVFGYDGKKYPMRPDEFDDELAENLPAFMKKLSSGKIKPFVKSAPLPKEEKGPVKTVAASNFAQVVFDETKDVLVEFYAPWCGHCKAFEPKYKELAVKMKKEPNLLLAKMDVTANDIPKNYDVSGFPTIYFAPAGKKEEPIKYEGNRDLNDLIDFMKKHASVSFLGKTEL</sequence>
<feature type="domain" description="Thioredoxin" evidence="14">
    <location>
        <begin position="455"/>
        <end position="597"/>
    </location>
</feature>
<feature type="disulfide bond" description="Redox-active" evidence="11">
    <location>
        <begin position="168"/>
        <end position="171"/>
    </location>
</feature>
<evidence type="ECO:0000313" key="16">
    <source>
        <dbReference type="Proteomes" id="UP000746747"/>
    </source>
</evidence>
<evidence type="ECO:0000256" key="3">
    <source>
        <dbReference type="ARBA" id="ARBA00006347"/>
    </source>
</evidence>
<keyword evidence="10 11" id="KW-0676">Redox-active center</keyword>
<dbReference type="PANTHER" id="PTHR18929:SF210">
    <property type="entry name" value="PROTEIN DISULFIDE-ISOMERASE A4"/>
    <property type="match status" value="1"/>
</dbReference>
<dbReference type="GO" id="GO:0034976">
    <property type="term" value="P:response to endoplasmic reticulum stress"/>
    <property type="evidence" value="ECO:0007669"/>
    <property type="project" value="TreeGrafter"/>
</dbReference>
<feature type="chain" id="PRO_5035340874" description="Protein disulfide-isomerase" evidence="13">
    <location>
        <begin position="18"/>
        <end position="606"/>
    </location>
</feature>
<dbReference type="EC" id="5.3.4.1" evidence="4 13"/>
<evidence type="ECO:0000256" key="13">
    <source>
        <dbReference type="RuleBase" id="RU361130"/>
    </source>
</evidence>
<dbReference type="GO" id="GO:0005788">
    <property type="term" value="C:endoplasmic reticulum lumen"/>
    <property type="evidence" value="ECO:0007669"/>
    <property type="project" value="UniProtKB-SubCell"/>
</dbReference>
<keyword evidence="6" id="KW-0677">Repeat</keyword>
<dbReference type="Pfam" id="PF00085">
    <property type="entry name" value="Thioredoxin"/>
    <property type="match status" value="3"/>
</dbReference>
<evidence type="ECO:0000256" key="5">
    <source>
        <dbReference type="ARBA" id="ARBA00022729"/>
    </source>
</evidence>
<evidence type="ECO:0000259" key="14">
    <source>
        <dbReference type="PROSITE" id="PS51352"/>
    </source>
</evidence>
<dbReference type="NCBIfam" id="TIGR01126">
    <property type="entry name" value="pdi_dom"/>
    <property type="match status" value="3"/>
</dbReference>
<evidence type="ECO:0000256" key="10">
    <source>
        <dbReference type="ARBA" id="ARBA00023284"/>
    </source>
</evidence>
<dbReference type="FunFam" id="3.40.30.10:FF:000023">
    <property type="entry name" value="Protein disulfide-isomerase"/>
    <property type="match status" value="1"/>
</dbReference>
<proteinExistence type="inferred from homology"/>
<gene>
    <name evidence="15" type="ORF">CJOHNSTONI_LOCUS5235</name>
</gene>
<evidence type="ECO:0000256" key="2">
    <source>
        <dbReference type="ARBA" id="ARBA00004319"/>
    </source>
</evidence>
<dbReference type="PANTHER" id="PTHR18929">
    <property type="entry name" value="PROTEIN DISULFIDE ISOMERASE"/>
    <property type="match status" value="1"/>
</dbReference>
<dbReference type="CDD" id="cd02961">
    <property type="entry name" value="PDI_a_family"/>
    <property type="match status" value="2"/>
</dbReference>
<evidence type="ECO:0000256" key="1">
    <source>
        <dbReference type="ARBA" id="ARBA00001182"/>
    </source>
</evidence>
<evidence type="ECO:0000256" key="8">
    <source>
        <dbReference type="ARBA" id="ARBA00023157"/>
    </source>
</evidence>
<evidence type="ECO:0000256" key="7">
    <source>
        <dbReference type="ARBA" id="ARBA00022824"/>
    </source>
</evidence>
<dbReference type="GO" id="GO:0006457">
    <property type="term" value="P:protein folding"/>
    <property type="evidence" value="ECO:0007669"/>
    <property type="project" value="TreeGrafter"/>
</dbReference>
<evidence type="ECO:0000313" key="15">
    <source>
        <dbReference type="EMBL" id="CAG9535168.1"/>
    </source>
</evidence>
<keyword evidence="9 13" id="KW-0413">Isomerase</keyword>
<dbReference type="NCBIfam" id="TIGR01130">
    <property type="entry name" value="ER_PDI_fam"/>
    <property type="match status" value="1"/>
</dbReference>
<dbReference type="InterPro" id="IPR013766">
    <property type="entry name" value="Thioredoxin_domain"/>
</dbReference>
<dbReference type="InterPro" id="IPR036249">
    <property type="entry name" value="Thioredoxin-like_sf"/>
</dbReference>
<organism evidence="15 16">
    <name type="scientific">Cercopithifilaria johnstoni</name>
    <dbReference type="NCBI Taxonomy" id="2874296"/>
    <lineage>
        <taxon>Eukaryota</taxon>
        <taxon>Metazoa</taxon>
        <taxon>Ecdysozoa</taxon>
        <taxon>Nematoda</taxon>
        <taxon>Chromadorea</taxon>
        <taxon>Rhabditida</taxon>
        <taxon>Spirurina</taxon>
        <taxon>Spiruromorpha</taxon>
        <taxon>Filarioidea</taxon>
        <taxon>Onchocercidae</taxon>
        <taxon>Cercopithifilaria</taxon>
    </lineage>
</organism>
<dbReference type="PROSITE" id="PS51352">
    <property type="entry name" value="THIOREDOXIN_2"/>
    <property type="match status" value="3"/>
</dbReference>
<dbReference type="FunFam" id="3.40.30.10:FF:000045">
    <property type="entry name" value="Disulfide-isomerase A3"/>
    <property type="match status" value="1"/>
</dbReference>
<dbReference type="Proteomes" id="UP000746747">
    <property type="component" value="Unassembled WGS sequence"/>
</dbReference>
<dbReference type="GO" id="GO:0003810">
    <property type="term" value="F:protein-glutamine gamma-glutamyltransferase activity"/>
    <property type="evidence" value="ECO:0007669"/>
    <property type="project" value="UniProtKB-ARBA"/>
</dbReference>
<dbReference type="CDD" id="cd02995">
    <property type="entry name" value="PDI_a_PDI_a'_C"/>
    <property type="match status" value="1"/>
</dbReference>
<keyword evidence="5 13" id="KW-0732">Signal</keyword>